<keyword evidence="7" id="KW-0413">Isomerase</keyword>
<reference evidence="15" key="1">
    <citation type="journal article" date="2019" name="Int. J. Syst. Evol. Microbiol.">
        <title>The Global Catalogue of Microorganisms (GCM) 10K type strain sequencing project: providing services to taxonomists for standard genome sequencing and annotation.</title>
        <authorList>
            <consortium name="The Broad Institute Genomics Platform"/>
            <consortium name="The Broad Institute Genome Sequencing Center for Infectious Disease"/>
            <person name="Wu L."/>
            <person name="Ma J."/>
        </authorList>
    </citation>
    <scope>NUCLEOTIDE SEQUENCE [LARGE SCALE GENOMIC DNA]</scope>
    <source>
        <strain evidence="15">KCTC 52416</strain>
    </source>
</reference>
<evidence type="ECO:0000256" key="1">
    <source>
        <dbReference type="ARBA" id="ARBA00009922"/>
    </source>
</evidence>
<dbReference type="InterPro" id="IPR014017">
    <property type="entry name" value="DNA_helicase_UvrD-like_C"/>
</dbReference>
<feature type="domain" description="UvrD-like helicase ATP-binding" evidence="13">
    <location>
        <begin position="3"/>
        <end position="306"/>
    </location>
</feature>
<keyword evidence="5 12" id="KW-0067">ATP-binding</keyword>
<dbReference type="Gene3D" id="3.40.50.300">
    <property type="entry name" value="P-loop containing nucleotide triphosphate hydrolases"/>
    <property type="match status" value="2"/>
</dbReference>
<dbReference type="InterPro" id="IPR013986">
    <property type="entry name" value="DExx_box_DNA_helicase_dom_sf"/>
</dbReference>
<keyword evidence="15" id="KW-1185">Reference proteome</keyword>
<organism evidence="14 15">
    <name type="scientific">Parapedobacter deserti</name>
    <dbReference type="NCBI Taxonomy" id="1912957"/>
    <lineage>
        <taxon>Bacteria</taxon>
        <taxon>Pseudomonadati</taxon>
        <taxon>Bacteroidota</taxon>
        <taxon>Sphingobacteriia</taxon>
        <taxon>Sphingobacteriales</taxon>
        <taxon>Sphingobacteriaceae</taxon>
        <taxon>Parapedobacter</taxon>
    </lineage>
</organism>
<dbReference type="Pfam" id="PF00580">
    <property type="entry name" value="UvrD-helicase"/>
    <property type="match status" value="1"/>
</dbReference>
<evidence type="ECO:0000256" key="10">
    <source>
        <dbReference type="ARBA" id="ARBA00034923"/>
    </source>
</evidence>
<proteinExistence type="inferred from homology"/>
<dbReference type="Proteomes" id="UP001595526">
    <property type="component" value="Unassembled WGS sequence"/>
</dbReference>
<keyword evidence="4 12" id="KW-0347">Helicase</keyword>
<dbReference type="Pfam" id="PF13361">
    <property type="entry name" value="UvrD_C"/>
    <property type="match status" value="1"/>
</dbReference>
<sequence>MRDIQITVQRRAYFDARGRIILNACPGSGKTTCIIYKLSLLEQECRQKFGIHAGIACLSFTNIAKQEILDKYKKAHGQELRHPHHLATIDSFVNQYITLPFYNLLNKNFKRPKVVDEKPIIDRLFQVRYQDKTGKWQDGFVKSLLGFKDQAGKLLCRIYPPSSIWIDKNGDYTFEGKTPNPATVVHATFQEYGKTVFKTKVEKGLITSLDSSFIALHIIKNHEQIGKWLIQRFPFIIIDEAQDNSEIQHAIFERLIELGLANIEMIGDPYQSLYEWRDAKPHLFLQKFTNTDDWTGLPLSQNRRSVQRIIDCFSILRGQSDEIISSVDVQDLAIPVRIYKYTATNSPKIVQHFEETCNAHGFDANHIVVRGNTLKDQMLGNTAAVDPWRTPYPSRLLRIRHHFECNEIKDAVNELRRFILELLNPNADYSTIRDIQKEKESDHTFSGKLYAFLYEIPTTSISFQEWTSVAINELKKAFNIDASGFFEFKKKINGYKMADLKIHNVDLYFKKSASSQYNIPITTIHQVKGATLDAILYFFDENSTGQSVSFNDFKRSDSFPNEKQRMIYVACSRPRQFLALAFPTKITDAALKEKLGEQIEIINL</sequence>
<evidence type="ECO:0000256" key="2">
    <source>
        <dbReference type="ARBA" id="ARBA00022741"/>
    </source>
</evidence>
<evidence type="ECO:0000313" key="15">
    <source>
        <dbReference type="Proteomes" id="UP001595526"/>
    </source>
</evidence>
<dbReference type="InterPro" id="IPR014016">
    <property type="entry name" value="UvrD-like_ATP-bd"/>
</dbReference>
<evidence type="ECO:0000256" key="3">
    <source>
        <dbReference type="ARBA" id="ARBA00022801"/>
    </source>
</evidence>
<keyword evidence="2 12" id="KW-0547">Nucleotide-binding</keyword>
<comment type="similarity">
    <text evidence="1">Belongs to the helicase family. UvrD subfamily.</text>
</comment>
<dbReference type="InterPro" id="IPR000212">
    <property type="entry name" value="DNA_helicase_UvrD/REP"/>
</dbReference>
<dbReference type="InterPro" id="IPR027417">
    <property type="entry name" value="P-loop_NTPase"/>
</dbReference>
<name>A0ABV7JRV7_9SPHI</name>
<evidence type="ECO:0000256" key="9">
    <source>
        <dbReference type="ARBA" id="ARBA00034808"/>
    </source>
</evidence>
<keyword evidence="6" id="KW-0238">DNA-binding</keyword>
<evidence type="ECO:0000256" key="8">
    <source>
        <dbReference type="ARBA" id="ARBA00034617"/>
    </source>
</evidence>
<evidence type="ECO:0000256" key="4">
    <source>
        <dbReference type="ARBA" id="ARBA00022806"/>
    </source>
</evidence>
<keyword evidence="3 12" id="KW-0378">Hydrolase</keyword>
<dbReference type="PANTHER" id="PTHR11070:SF2">
    <property type="entry name" value="ATP-DEPENDENT DNA HELICASE SRS2"/>
    <property type="match status" value="1"/>
</dbReference>
<dbReference type="SUPFAM" id="SSF52540">
    <property type="entry name" value="P-loop containing nucleoside triphosphate hydrolases"/>
    <property type="match status" value="1"/>
</dbReference>
<dbReference type="RefSeq" id="WP_379025218.1">
    <property type="nucleotide sequence ID" value="NZ_JBHRTA010000054.1"/>
</dbReference>
<gene>
    <name evidence="14" type="ORF">ACFOET_17990</name>
</gene>
<evidence type="ECO:0000256" key="7">
    <source>
        <dbReference type="ARBA" id="ARBA00023235"/>
    </source>
</evidence>
<evidence type="ECO:0000256" key="12">
    <source>
        <dbReference type="PROSITE-ProRule" id="PRU00560"/>
    </source>
</evidence>
<comment type="catalytic activity">
    <reaction evidence="11">
        <text>ATP + H2O = ADP + phosphate + H(+)</text>
        <dbReference type="Rhea" id="RHEA:13065"/>
        <dbReference type="ChEBI" id="CHEBI:15377"/>
        <dbReference type="ChEBI" id="CHEBI:15378"/>
        <dbReference type="ChEBI" id="CHEBI:30616"/>
        <dbReference type="ChEBI" id="CHEBI:43474"/>
        <dbReference type="ChEBI" id="CHEBI:456216"/>
        <dbReference type="EC" id="5.6.2.4"/>
    </reaction>
</comment>
<dbReference type="Gene3D" id="1.10.10.160">
    <property type="match status" value="1"/>
</dbReference>
<dbReference type="EMBL" id="JBHRTA010000054">
    <property type="protein sequence ID" value="MFC3199514.1"/>
    <property type="molecule type" value="Genomic_DNA"/>
</dbReference>
<accession>A0ABV7JRV7</accession>
<comment type="caution">
    <text evidence="14">The sequence shown here is derived from an EMBL/GenBank/DDBJ whole genome shotgun (WGS) entry which is preliminary data.</text>
</comment>
<evidence type="ECO:0000313" key="14">
    <source>
        <dbReference type="EMBL" id="MFC3199514.1"/>
    </source>
</evidence>
<dbReference type="PROSITE" id="PS51198">
    <property type="entry name" value="UVRD_HELICASE_ATP_BIND"/>
    <property type="match status" value="1"/>
</dbReference>
<protein>
    <recommendedName>
        <fullName evidence="9">DNA 3'-5' helicase</fullName>
        <ecNumber evidence="9">5.6.2.4</ecNumber>
    </recommendedName>
    <alternativeName>
        <fullName evidence="10">DNA 3'-5' helicase II</fullName>
    </alternativeName>
</protein>
<feature type="binding site" evidence="12">
    <location>
        <begin position="24"/>
        <end position="31"/>
    </location>
    <ligand>
        <name>ATP</name>
        <dbReference type="ChEBI" id="CHEBI:30616"/>
    </ligand>
</feature>
<evidence type="ECO:0000259" key="13">
    <source>
        <dbReference type="PROSITE" id="PS51198"/>
    </source>
</evidence>
<dbReference type="EC" id="5.6.2.4" evidence="9"/>
<evidence type="ECO:0000256" key="6">
    <source>
        <dbReference type="ARBA" id="ARBA00023125"/>
    </source>
</evidence>
<comment type="catalytic activity">
    <reaction evidence="8">
        <text>Couples ATP hydrolysis with the unwinding of duplex DNA by translocating in the 3'-5' direction.</text>
        <dbReference type="EC" id="5.6.2.4"/>
    </reaction>
</comment>
<evidence type="ECO:0000256" key="11">
    <source>
        <dbReference type="ARBA" id="ARBA00048988"/>
    </source>
</evidence>
<dbReference type="PANTHER" id="PTHR11070">
    <property type="entry name" value="UVRD / RECB / PCRA DNA HELICASE FAMILY MEMBER"/>
    <property type="match status" value="1"/>
</dbReference>
<evidence type="ECO:0000256" key="5">
    <source>
        <dbReference type="ARBA" id="ARBA00022840"/>
    </source>
</evidence>